<evidence type="ECO:0000313" key="6">
    <source>
        <dbReference type="EMBL" id="MBB6095292.1"/>
    </source>
</evidence>
<evidence type="ECO:0000256" key="2">
    <source>
        <dbReference type="ARBA" id="ARBA00022801"/>
    </source>
</evidence>
<dbReference type="GO" id="GO:0016787">
    <property type="term" value="F:hydrolase activity"/>
    <property type="evidence" value="ECO:0007669"/>
    <property type="project" value="UniProtKB-KW"/>
</dbReference>
<keyword evidence="7" id="KW-1185">Reference proteome</keyword>
<gene>
    <name evidence="6" type="ORF">HNQ60_004182</name>
</gene>
<comment type="similarity">
    <text evidence="4">Belongs to the cyclic nucleotide phosphodiesterase class-III family.</text>
</comment>
<proteinExistence type="inferred from homology"/>
<dbReference type="Pfam" id="PF00149">
    <property type="entry name" value="Metallophos"/>
    <property type="match status" value="1"/>
</dbReference>
<name>A0A841HTH5_9GAMM</name>
<keyword evidence="3" id="KW-0408">Iron</keyword>
<keyword evidence="1" id="KW-0479">Metal-binding</keyword>
<reference evidence="6 7" key="1">
    <citation type="submission" date="2020-08" db="EMBL/GenBank/DDBJ databases">
        <title>Genomic Encyclopedia of Type Strains, Phase IV (KMG-IV): sequencing the most valuable type-strain genomes for metagenomic binning, comparative biology and taxonomic classification.</title>
        <authorList>
            <person name="Goeker M."/>
        </authorList>
    </citation>
    <scope>NUCLEOTIDE SEQUENCE [LARGE SCALE GENOMIC DNA]</scope>
    <source>
        <strain evidence="6 7">DSM 26723</strain>
    </source>
</reference>
<dbReference type="SUPFAM" id="SSF56300">
    <property type="entry name" value="Metallo-dependent phosphatases"/>
    <property type="match status" value="1"/>
</dbReference>
<evidence type="ECO:0000256" key="3">
    <source>
        <dbReference type="ARBA" id="ARBA00023004"/>
    </source>
</evidence>
<sequence>MGVLLQISDTHFGTEQPPVVDALLRLVTEMKPEVIVWSGDITQRARRGQFEAARAFLEQLRPATIVTLPGNHDIPLFNLPARLFFPYAGYRRVFGEALEPRYESADFHILCVNTTRWYRHVDGEISPDQAQRIARQLDASTPDRVRIVVTHQPVHVIKGKDEKNVVHGNEHAVRRWAAAGADIVMGGHIHLPYVRPLAERFPDLPRAIWAVQAGTALSWRVRHSAPNSINLLRRANEPYLACIAERWDFSAARTRFEPVDSQHLPLDRPRREALN</sequence>
<protein>
    <submittedName>
        <fullName evidence="6">3',5'-cyclic AMP phosphodiesterase CpdA</fullName>
    </submittedName>
</protein>
<dbReference type="EMBL" id="JACHHZ010000005">
    <property type="protein sequence ID" value="MBB6095292.1"/>
    <property type="molecule type" value="Genomic_DNA"/>
</dbReference>
<evidence type="ECO:0000256" key="1">
    <source>
        <dbReference type="ARBA" id="ARBA00022723"/>
    </source>
</evidence>
<dbReference type="Gene3D" id="3.60.21.10">
    <property type="match status" value="1"/>
</dbReference>
<evidence type="ECO:0000313" key="7">
    <source>
        <dbReference type="Proteomes" id="UP000588068"/>
    </source>
</evidence>
<feature type="domain" description="Calcineurin-like phosphoesterase" evidence="5">
    <location>
        <begin position="4"/>
        <end position="191"/>
    </location>
</feature>
<dbReference type="PANTHER" id="PTHR42988:SF2">
    <property type="entry name" value="CYCLIC NUCLEOTIDE PHOSPHODIESTERASE CBUA0032-RELATED"/>
    <property type="match status" value="1"/>
</dbReference>
<accession>A0A841HTH5</accession>
<evidence type="ECO:0000259" key="5">
    <source>
        <dbReference type="Pfam" id="PF00149"/>
    </source>
</evidence>
<dbReference type="GO" id="GO:0046872">
    <property type="term" value="F:metal ion binding"/>
    <property type="evidence" value="ECO:0007669"/>
    <property type="project" value="UniProtKB-KW"/>
</dbReference>
<comment type="caution">
    <text evidence="6">The sequence shown here is derived from an EMBL/GenBank/DDBJ whole genome shotgun (WGS) entry which is preliminary data.</text>
</comment>
<dbReference type="InterPro" id="IPR029052">
    <property type="entry name" value="Metallo-depent_PP-like"/>
</dbReference>
<dbReference type="InterPro" id="IPR004843">
    <property type="entry name" value="Calcineurin-like_PHP"/>
</dbReference>
<dbReference type="AlphaFoldDB" id="A0A841HTH5"/>
<dbReference type="RefSeq" id="WP_184334685.1">
    <property type="nucleotide sequence ID" value="NZ_JACHHZ010000005.1"/>
</dbReference>
<evidence type="ECO:0000256" key="4">
    <source>
        <dbReference type="ARBA" id="ARBA00025742"/>
    </source>
</evidence>
<organism evidence="6 7">
    <name type="scientific">Povalibacter uvarum</name>
    <dbReference type="NCBI Taxonomy" id="732238"/>
    <lineage>
        <taxon>Bacteria</taxon>
        <taxon>Pseudomonadati</taxon>
        <taxon>Pseudomonadota</taxon>
        <taxon>Gammaproteobacteria</taxon>
        <taxon>Steroidobacterales</taxon>
        <taxon>Steroidobacteraceae</taxon>
        <taxon>Povalibacter</taxon>
    </lineage>
</organism>
<dbReference type="PANTHER" id="PTHR42988">
    <property type="entry name" value="PHOSPHOHYDROLASE"/>
    <property type="match status" value="1"/>
</dbReference>
<dbReference type="Proteomes" id="UP000588068">
    <property type="component" value="Unassembled WGS sequence"/>
</dbReference>
<keyword evidence="2" id="KW-0378">Hydrolase</keyword>
<dbReference type="InterPro" id="IPR050884">
    <property type="entry name" value="CNP_phosphodiesterase-III"/>
</dbReference>